<reference evidence="2 3" key="1">
    <citation type="journal article" date="2019" name="Int. J. Syst. Evol. Microbiol.">
        <title>The Draft Whole-Genome Sequence of the Antibiotic Producer Empedobacter haloabium ATCC 31962 Provides Indications for Its Taxonomic Reclassification.</title>
        <authorList>
            <person name="Miess H."/>
            <person name="Arlt P."/>
            <person name="Apel A.K."/>
            <person name="Weber T."/>
            <person name="Nieselt K."/>
            <person name="Hanssen F."/>
            <person name="Czemmel S."/>
            <person name="Nahnsen S."/>
            <person name="Gross H."/>
        </authorList>
    </citation>
    <scope>NUCLEOTIDE SEQUENCE [LARGE SCALE GENOMIC DNA]</scope>
    <source>
        <strain evidence="2 3">ATCC 31962</strain>
    </source>
</reference>
<keyword evidence="1" id="KW-0812">Transmembrane</keyword>
<name>A0ABZ1ULB8_9BURK</name>
<dbReference type="EMBL" id="CP136508">
    <property type="protein sequence ID" value="WUR13339.1"/>
    <property type="molecule type" value="Genomic_DNA"/>
</dbReference>
<organism evidence="2 3">
    <name type="scientific">[Empedobacter] haloabium</name>
    <dbReference type="NCBI Taxonomy" id="592317"/>
    <lineage>
        <taxon>Bacteria</taxon>
        <taxon>Pseudomonadati</taxon>
        <taxon>Pseudomonadota</taxon>
        <taxon>Betaproteobacteria</taxon>
        <taxon>Burkholderiales</taxon>
        <taxon>Oxalobacteraceae</taxon>
        <taxon>Telluria group</taxon>
        <taxon>Telluria group incertae sedis</taxon>
    </lineage>
</organism>
<keyword evidence="3" id="KW-1185">Reference proteome</keyword>
<evidence type="ECO:0000256" key="1">
    <source>
        <dbReference type="SAM" id="Phobius"/>
    </source>
</evidence>
<proteinExistence type="predicted"/>
<protein>
    <submittedName>
        <fullName evidence="2">Uncharacterized protein</fullName>
    </submittedName>
</protein>
<keyword evidence="1" id="KW-0472">Membrane</keyword>
<dbReference type="Proteomes" id="UP000321323">
    <property type="component" value="Chromosome"/>
</dbReference>
<evidence type="ECO:0000313" key="3">
    <source>
        <dbReference type="Proteomes" id="UP000321323"/>
    </source>
</evidence>
<sequence length="96" mass="10256">MSTLITAAQSLTQFSLGDALQFVLVALLAVGFIVLFRPLLRGLALAALLLVKPKLSKEQRLQRRQMRDTALLNGLINAADGSPSNAAELRALASRG</sequence>
<keyword evidence="1" id="KW-1133">Transmembrane helix</keyword>
<gene>
    <name evidence="2" type="ORF">E7V67_027255</name>
</gene>
<evidence type="ECO:0000313" key="2">
    <source>
        <dbReference type="EMBL" id="WUR13339.1"/>
    </source>
</evidence>
<accession>A0ABZ1ULB8</accession>
<feature type="transmembrane region" description="Helical" evidence="1">
    <location>
        <begin position="20"/>
        <end position="51"/>
    </location>
</feature>